<sequence>MDPLTVILGLLLLVASAVAGYFFLQSKNTEGGTRLSELEAIEKASNLAKEKIIEAEKKASEIEKDAQNASENLRKQLAEQEKVVTEREKKLIDRSKNLDERFDSLESKEKEIQDRKEEIKKIQDELGTKLEEIAKLSKEEAEKELKKKVEKELQDWTASKIRESEKQIQESAEEKAQKIVMEAMQQSAVDYVADTTTTTIDIQDESMKSRIIGKSGRNVRAFERITGVDVIIDESPTEITISCFDPIRREVAAIAMNKLVSTGKINPAAIEETIDKVKKDILKEIKKTGEDMAYEAGINDLPDEVIMMLGRFKYRFSYGQNLVKHTLEVVKLGEYIAKEIGADPEISKLACLLHDLGKVMPQEGKQHHHISAEIARKYFKDNERLANAIEAHHFDIDSKFIEAEVVRIADAISGARPGARKDSYEDYVKRIRALEDIANKHEGVKEAYAIRAGREVRVIVKPESVDDNGTKVMAHDIAKEIEESQSYPGVIKVNVIREVRATEEAK</sequence>
<reference evidence="9" key="1">
    <citation type="submission" date="2020-04" db="EMBL/GenBank/DDBJ databases">
        <authorList>
            <person name="Zhang T."/>
        </authorList>
    </citation>
    <scope>NUCLEOTIDE SEQUENCE</scope>
    <source>
        <strain evidence="9">HKST-UBA09</strain>
    </source>
</reference>
<dbReference type="InterPro" id="IPR006675">
    <property type="entry name" value="HDIG_dom"/>
</dbReference>
<feature type="domain" description="HD" evidence="8">
    <location>
        <begin position="322"/>
        <end position="415"/>
    </location>
</feature>
<keyword evidence="2 5" id="KW-0255">Endonuclease</keyword>
<name>A0A955RL21_9BACT</name>
<dbReference type="InterPro" id="IPR022711">
    <property type="entry name" value="RNase_Y_N"/>
</dbReference>
<evidence type="ECO:0000256" key="1">
    <source>
        <dbReference type="ARBA" id="ARBA00022722"/>
    </source>
</evidence>
<dbReference type="SMART" id="SM00322">
    <property type="entry name" value="KH"/>
    <property type="match status" value="1"/>
</dbReference>
<comment type="similarity">
    <text evidence="5">Belongs to the RNase Y family.</text>
</comment>
<dbReference type="PANTHER" id="PTHR12826:SF15">
    <property type="entry name" value="RIBONUCLEASE Y"/>
    <property type="match status" value="1"/>
</dbReference>
<dbReference type="Pfam" id="PF00013">
    <property type="entry name" value="KH_1"/>
    <property type="match status" value="1"/>
</dbReference>
<dbReference type="Proteomes" id="UP000714915">
    <property type="component" value="Unassembled WGS sequence"/>
</dbReference>
<organism evidence="9 10">
    <name type="scientific">Candidatus Dojkabacteria bacterium</name>
    <dbReference type="NCBI Taxonomy" id="2099670"/>
    <lineage>
        <taxon>Bacteria</taxon>
        <taxon>Candidatus Dojkabacteria</taxon>
    </lineage>
</organism>
<keyword evidence="7" id="KW-0175">Coiled coil</keyword>
<dbReference type="AlphaFoldDB" id="A0A955RL21"/>
<evidence type="ECO:0000256" key="3">
    <source>
        <dbReference type="ARBA" id="ARBA00022801"/>
    </source>
</evidence>
<dbReference type="PROSITE" id="PS50084">
    <property type="entry name" value="KH_TYPE_1"/>
    <property type="match status" value="1"/>
</dbReference>
<dbReference type="SUPFAM" id="SSF54791">
    <property type="entry name" value="Eukaryotic type KH-domain (KH-domain type I)"/>
    <property type="match status" value="1"/>
</dbReference>
<comment type="caution">
    <text evidence="9">The sequence shown here is derived from an EMBL/GenBank/DDBJ whole genome shotgun (WGS) entry which is preliminary data.</text>
</comment>
<dbReference type="SUPFAM" id="SSF109604">
    <property type="entry name" value="HD-domain/PDEase-like"/>
    <property type="match status" value="1"/>
</dbReference>
<dbReference type="Pfam" id="PF12072">
    <property type="entry name" value="RNase_Y_N"/>
    <property type="match status" value="1"/>
</dbReference>
<dbReference type="Gene3D" id="1.10.3210.10">
    <property type="entry name" value="Hypothetical protein af1432"/>
    <property type="match status" value="1"/>
</dbReference>
<feature type="coiled-coil region" evidence="7">
    <location>
        <begin position="38"/>
        <end position="151"/>
    </location>
</feature>
<dbReference type="SMART" id="SM00471">
    <property type="entry name" value="HDc"/>
    <property type="match status" value="1"/>
</dbReference>
<keyword evidence="4 5" id="KW-0694">RNA-binding</keyword>
<dbReference type="GO" id="GO:0003723">
    <property type="term" value="F:RNA binding"/>
    <property type="evidence" value="ECO:0007669"/>
    <property type="project" value="UniProtKB-UniRule"/>
</dbReference>
<dbReference type="InterPro" id="IPR036612">
    <property type="entry name" value="KH_dom_type_1_sf"/>
</dbReference>
<dbReference type="PROSITE" id="PS51831">
    <property type="entry name" value="HD"/>
    <property type="match status" value="1"/>
</dbReference>
<proteinExistence type="inferred from homology"/>
<evidence type="ECO:0000256" key="6">
    <source>
        <dbReference type="NCBIfam" id="TIGR03319"/>
    </source>
</evidence>
<dbReference type="GO" id="GO:0004521">
    <property type="term" value="F:RNA endonuclease activity"/>
    <property type="evidence" value="ECO:0007669"/>
    <property type="project" value="UniProtKB-UniRule"/>
</dbReference>
<dbReference type="Gene3D" id="3.30.1370.10">
    <property type="entry name" value="K Homology domain, type 1"/>
    <property type="match status" value="1"/>
</dbReference>
<evidence type="ECO:0000313" key="10">
    <source>
        <dbReference type="Proteomes" id="UP000714915"/>
    </source>
</evidence>
<dbReference type="GO" id="GO:0005886">
    <property type="term" value="C:plasma membrane"/>
    <property type="evidence" value="ECO:0007669"/>
    <property type="project" value="UniProtKB-UniRule"/>
</dbReference>
<gene>
    <name evidence="5 9" type="primary">rny</name>
    <name evidence="9" type="ORF">KC669_00600</name>
</gene>
<evidence type="ECO:0000259" key="8">
    <source>
        <dbReference type="PROSITE" id="PS51831"/>
    </source>
</evidence>
<dbReference type="InterPro" id="IPR006674">
    <property type="entry name" value="HD_domain"/>
</dbReference>
<dbReference type="InterPro" id="IPR017705">
    <property type="entry name" value="Ribonuclease_Y"/>
</dbReference>
<dbReference type="EMBL" id="JAGQLF010000004">
    <property type="protein sequence ID" value="MCA9386514.1"/>
    <property type="molecule type" value="Genomic_DNA"/>
</dbReference>
<evidence type="ECO:0000313" key="9">
    <source>
        <dbReference type="EMBL" id="MCA9386514.1"/>
    </source>
</evidence>
<comment type="function">
    <text evidence="5">Endoribonuclease that initiates mRNA decay.</text>
</comment>
<reference evidence="9" key="2">
    <citation type="journal article" date="2021" name="Microbiome">
        <title>Successional dynamics and alternative stable states in a saline activated sludge microbial community over 9 years.</title>
        <authorList>
            <person name="Wang Y."/>
            <person name="Ye J."/>
            <person name="Ju F."/>
            <person name="Liu L."/>
            <person name="Boyd J.A."/>
            <person name="Deng Y."/>
            <person name="Parks D.H."/>
            <person name="Jiang X."/>
            <person name="Yin X."/>
            <person name="Woodcroft B.J."/>
            <person name="Tyson G.W."/>
            <person name="Hugenholtz P."/>
            <person name="Polz M.F."/>
            <person name="Zhang T."/>
        </authorList>
    </citation>
    <scope>NUCLEOTIDE SEQUENCE</scope>
    <source>
        <strain evidence="9">HKST-UBA09</strain>
    </source>
</reference>
<dbReference type="NCBIfam" id="TIGR00277">
    <property type="entry name" value="HDIG"/>
    <property type="match status" value="1"/>
</dbReference>
<dbReference type="GO" id="GO:0006402">
    <property type="term" value="P:mRNA catabolic process"/>
    <property type="evidence" value="ECO:0007669"/>
    <property type="project" value="UniProtKB-UniRule"/>
</dbReference>
<evidence type="ECO:0000256" key="7">
    <source>
        <dbReference type="SAM" id="Coils"/>
    </source>
</evidence>
<dbReference type="EC" id="3.1.-.-" evidence="5 6"/>
<evidence type="ECO:0000256" key="2">
    <source>
        <dbReference type="ARBA" id="ARBA00022759"/>
    </source>
</evidence>
<dbReference type="InterPro" id="IPR004087">
    <property type="entry name" value="KH_dom"/>
</dbReference>
<keyword evidence="1 5" id="KW-0540">Nuclease</keyword>
<dbReference type="NCBIfam" id="TIGR03319">
    <property type="entry name" value="RNase_Y"/>
    <property type="match status" value="1"/>
</dbReference>
<protein>
    <recommendedName>
        <fullName evidence="5 6">Ribonuclease Y</fullName>
        <shortName evidence="5">RNase Y</shortName>
        <ecNumber evidence="5 6">3.1.-.-</ecNumber>
    </recommendedName>
</protein>
<dbReference type="GO" id="GO:0016787">
    <property type="term" value="F:hydrolase activity"/>
    <property type="evidence" value="ECO:0007669"/>
    <property type="project" value="UniProtKB-KW"/>
</dbReference>
<dbReference type="InterPro" id="IPR004088">
    <property type="entry name" value="KH_dom_type_1"/>
</dbReference>
<dbReference type="CDD" id="cd22431">
    <property type="entry name" value="KH-I_RNaseY"/>
    <property type="match status" value="1"/>
</dbReference>
<keyword evidence="3 5" id="KW-0378">Hydrolase</keyword>
<dbReference type="PANTHER" id="PTHR12826">
    <property type="entry name" value="RIBONUCLEASE Y"/>
    <property type="match status" value="1"/>
</dbReference>
<dbReference type="Pfam" id="PF01966">
    <property type="entry name" value="HD"/>
    <property type="match status" value="1"/>
</dbReference>
<accession>A0A955RL21</accession>
<evidence type="ECO:0000256" key="5">
    <source>
        <dbReference type="HAMAP-Rule" id="MF_00335"/>
    </source>
</evidence>
<evidence type="ECO:0000256" key="4">
    <source>
        <dbReference type="ARBA" id="ARBA00022884"/>
    </source>
</evidence>
<dbReference type="HAMAP" id="MF_00335">
    <property type="entry name" value="RNase_Y"/>
    <property type="match status" value="1"/>
</dbReference>
<dbReference type="InterPro" id="IPR003607">
    <property type="entry name" value="HD/PDEase_dom"/>
</dbReference>